<sequence length="74" mass="8687">MISLIGLSFADFLILHSFLTLVNIFFHLFLKPLSSSLECSLNLPYSFAFVKLFLPFFIFFYILCSLQYINIKEH</sequence>
<dbReference type="Proteomes" id="UP000004910">
    <property type="component" value="Unassembled WGS sequence"/>
</dbReference>
<reference evidence="2" key="1">
    <citation type="submission" date="2008-02" db="EMBL/GenBank/DDBJ databases">
        <authorList>
            <person name="Fulton L."/>
            <person name="Clifton S."/>
            <person name="Fulton B."/>
            <person name="Xu J."/>
            <person name="Minx P."/>
            <person name="Pepin K.H."/>
            <person name="Johnson M."/>
            <person name="Thiruvilangam P."/>
            <person name="Bhonagiri V."/>
            <person name="Nash W.E."/>
            <person name="Mardis E.R."/>
            <person name="Wilson R.K."/>
        </authorList>
    </citation>
    <scope>NUCLEOTIDE SEQUENCE [LARGE SCALE GENOMIC DNA]</scope>
    <source>
        <strain evidence="2">DSM 1552</strain>
    </source>
</reference>
<dbReference type="EMBL" id="ABIK02000009">
    <property type="protein sequence ID" value="EDS74825.1"/>
    <property type="molecule type" value="Genomic_DNA"/>
</dbReference>
<keyword evidence="1" id="KW-0812">Transmembrane</keyword>
<name>B1C2E9_9FIRM</name>
<proteinExistence type="predicted"/>
<protein>
    <submittedName>
        <fullName evidence="2">Uncharacterized protein</fullName>
    </submittedName>
</protein>
<evidence type="ECO:0000313" key="3">
    <source>
        <dbReference type="Proteomes" id="UP000004910"/>
    </source>
</evidence>
<dbReference type="AlphaFoldDB" id="B1C2E9"/>
<keyword evidence="1" id="KW-1133">Transmembrane helix</keyword>
<keyword evidence="1" id="KW-0472">Membrane</keyword>
<accession>B1C2E9</accession>
<reference evidence="2" key="2">
    <citation type="submission" date="2014-06" db="EMBL/GenBank/DDBJ databases">
        <title>Draft genome sequence of Clostridium spiroforme (DSM 1552).</title>
        <authorList>
            <person name="Sudarsanam P."/>
            <person name="Ley R."/>
            <person name="Guruge J."/>
            <person name="Turnbaugh P.J."/>
            <person name="Mahowald M."/>
            <person name="Liep D."/>
            <person name="Gordon J."/>
        </authorList>
    </citation>
    <scope>NUCLEOTIDE SEQUENCE</scope>
    <source>
        <strain evidence="2">DSM 1552</strain>
    </source>
</reference>
<comment type="caution">
    <text evidence="2">The sequence shown here is derived from an EMBL/GenBank/DDBJ whole genome shotgun (WGS) entry which is preliminary data.</text>
</comment>
<evidence type="ECO:0000256" key="1">
    <source>
        <dbReference type="SAM" id="Phobius"/>
    </source>
</evidence>
<keyword evidence="3" id="KW-1185">Reference proteome</keyword>
<feature type="transmembrane region" description="Helical" evidence="1">
    <location>
        <begin position="12"/>
        <end position="30"/>
    </location>
</feature>
<gene>
    <name evidence="2" type="ORF">CLOSPI_01410</name>
</gene>
<organism evidence="2 3">
    <name type="scientific">Thomasclavelia spiroformis DSM 1552</name>
    <dbReference type="NCBI Taxonomy" id="428126"/>
    <lineage>
        <taxon>Bacteria</taxon>
        <taxon>Bacillati</taxon>
        <taxon>Bacillota</taxon>
        <taxon>Erysipelotrichia</taxon>
        <taxon>Erysipelotrichales</taxon>
        <taxon>Coprobacillaceae</taxon>
        <taxon>Thomasclavelia</taxon>
    </lineage>
</organism>
<dbReference type="HOGENOM" id="CLU_2681246_0_0_9"/>
<feature type="transmembrane region" description="Helical" evidence="1">
    <location>
        <begin position="42"/>
        <end position="64"/>
    </location>
</feature>
<evidence type="ECO:0000313" key="2">
    <source>
        <dbReference type="EMBL" id="EDS74825.1"/>
    </source>
</evidence>